<dbReference type="InterPro" id="IPR036249">
    <property type="entry name" value="Thioredoxin-like_sf"/>
</dbReference>
<dbReference type="GO" id="GO:0006457">
    <property type="term" value="P:protein folding"/>
    <property type="evidence" value="ECO:0007669"/>
    <property type="project" value="TreeGrafter"/>
</dbReference>
<feature type="signal peptide" evidence="4">
    <location>
        <begin position="1"/>
        <end position="27"/>
    </location>
</feature>
<feature type="chain" id="PRO_5025686325" evidence="4">
    <location>
        <begin position="28"/>
        <end position="701"/>
    </location>
</feature>
<dbReference type="PANTHER" id="PTHR45672:SF3">
    <property type="entry name" value="THIOREDOXIN DOMAIN-CONTAINING PROTEIN 5"/>
    <property type="match status" value="1"/>
</dbReference>
<dbReference type="InterPro" id="IPR017937">
    <property type="entry name" value="Thioredoxin_CS"/>
</dbReference>
<dbReference type="GO" id="GO:0005783">
    <property type="term" value="C:endoplasmic reticulum"/>
    <property type="evidence" value="ECO:0007669"/>
    <property type="project" value="TreeGrafter"/>
</dbReference>
<dbReference type="Gene3D" id="3.40.30.10">
    <property type="entry name" value="Glutaredoxin"/>
    <property type="match status" value="2"/>
</dbReference>
<dbReference type="Pfam" id="PF13848">
    <property type="entry name" value="Thioredoxin_6"/>
    <property type="match status" value="1"/>
</dbReference>
<dbReference type="InterPro" id="IPR051063">
    <property type="entry name" value="PDI"/>
</dbReference>
<reference evidence="6 7" key="1">
    <citation type="journal article" date="2019" name="BMC Genomics">
        <title>Chromosome level assembly and comparative genome analysis confirm lager-brewing yeasts originated from a single hybridization.</title>
        <authorList>
            <person name="Salazar A.N."/>
            <person name="Gorter de Vries A.R."/>
            <person name="van den Broek M."/>
            <person name="Brouwers N."/>
            <person name="de la Torre Cortes P."/>
            <person name="Kuijpers N.G.A."/>
            <person name="Daran J.G."/>
            <person name="Abeel T."/>
        </authorList>
    </citation>
    <scope>NUCLEOTIDE SEQUENCE [LARGE SCALE GENOMIC DNA]</scope>
    <source>
        <strain evidence="6 7">CBS 1483</strain>
    </source>
</reference>
<dbReference type="EMBL" id="CP049006">
    <property type="protein sequence ID" value="QID85881.1"/>
    <property type="molecule type" value="Genomic_DNA"/>
</dbReference>
<dbReference type="AlphaFoldDB" id="A0A6C1EAB9"/>
<name>A0A6C1EAB9_SACPS</name>
<dbReference type="GO" id="GO:0003756">
    <property type="term" value="F:protein disulfide isomerase activity"/>
    <property type="evidence" value="ECO:0007669"/>
    <property type="project" value="TreeGrafter"/>
</dbReference>
<dbReference type="InterPro" id="IPR013766">
    <property type="entry name" value="Thioredoxin_domain"/>
</dbReference>
<feature type="transmembrane region" description="Helical" evidence="3">
    <location>
        <begin position="652"/>
        <end position="672"/>
    </location>
</feature>
<evidence type="ECO:0000256" key="4">
    <source>
        <dbReference type="SAM" id="SignalP"/>
    </source>
</evidence>
<keyword evidence="7" id="KW-1185">Reference proteome</keyword>
<dbReference type="PANTHER" id="PTHR45672">
    <property type="entry name" value="PROTEIN DISULFIDE-ISOMERASE C17H9.14C-RELATED"/>
    <property type="match status" value="1"/>
</dbReference>
<keyword evidence="6" id="KW-0413">Isomerase</keyword>
<dbReference type="SUPFAM" id="SSF52833">
    <property type="entry name" value="Thioredoxin-like"/>
    <property type="match status" value="2"/>
</dbReference>
<dbReference type="Pfam" id="PF00085">
    <property type="entry name" value="Thioredoxin"/>
    <property type="match status" value="1"/>
</dbReference>
<keyword evidence="3" id="KW-1133">Transmembrane helix</keyword>
<dbReference type="Proteomes" id="UP000501346">
    <property type="component" value="Chromosome SeIX"/>
</dbReference>
<keyword evidence="3" id="KW-0472">Membrane</keyword>
<evidence type="ECO:0000256" key="1">
    <source>
        <dbReference type="ARBA" id="ARBA00006347"/>
    </source>
</evidence>
<evidence type="ECO:0000256" key="3">
    <source>
        <dbReference type="SAM" id="Phobius"/>
    </source>
</evidence>
<dbReference type="PROSITE" id="PS00194">
    <property type="entry name" value="THIOREDOXIN_1"/>
    <property type="match status" value="1"/>
</dbReference>
<gene>
    <name evidence="6" type="primary">EPS1_2</name>
    <name evidence="6" type="ORF">GRS66_008476</name>
</gene>
<evidence type="ECO:0000313" key="6">
    <source>
        <dbReference type="EMBL" id="QID85881.1"/>
    </source>
</evidence>
<accession>A0A6C1EAB9</accession>
<comment type="similarity">
    <text evidence="1">Belongs to the protein disulfide isomerase family.</text>
</comment>
<sequence>MTTHLKRHLLAFLPFIALLIALTVTAAEPPEGFPEPLNKNNFKEELSKGLHIIDFYSPYCPHCKHLEPVWMETWDEFRDEGKKLNITFSQVNCVESADLCSEENIESYPDVRLYNPSGYLKSFTERPKTKESLMAFARRESMDPDNLDTDLDSALSQSQHLEGFDFIKLIAGKTDRPYLVSFWPTKNLKDSDDSVNFENCDKCHEFQRTWKIVSRQLVMEDIKSGHVNCESNPTLCKELGFSDLVKITNHRADREPKVALVLPNKTSNNLIDYPKGFSVKSNDYVDFAKRTFANSQFPNITEEELKKVAREIDFVPEKGASFNNDIHLVFAYDPETVVVEDFDILEYLIEPLSKIPNIYLHQIDKNLIGLSRDIFENMYKLINDYNTGEAQKNFSEEYFTMNTVTQLPTFFMFKDGDFVSHVYPGYSTTEMRNVEEIMKWVQKYSNPLATEITSSNLREWMSFQTESYSNLAIQLVSTGSGKQIKGSNTLIRKLLLASFDYEHVRMENNFEQINEKRTKKADSIKLLKEKKTPADKIVDKMREEIPHIDNKKLLLGYLDLSKEKKFFRRFGITGDHKVGDVIIIDKSNNFYYTKDNFGNTLTANEPLLLREAFVSLNIPSKALYSSKMKGRLMNSPFHNAFSFLDIVHQNGIYGYLCIIILIIIILKSPSFYRKYKVRRNYNSKRNAVGILGNLEKKQNQD</sequence>
<protein>
    <submittedName>
        <fullName evidence="6">Protein disulfide isomerase eps1</fullName>
    </submittedName>
</protein>
<dbReference type="OrthoDB" id="72053at2759"/>
<keyword evidence="2 4" id="KW-0732">Signal</keyword>
<keyword evidence="3" id="KW-0812">Transmembrane</keyword>
<evidence type="ECO:0000259" key="5">
    <source>
        <dbReference type="PROSITE" id="PS51352"/>
    </source>
</evidence>
<dbReference type="PROSITE" id="PS51352">
    <property type="entry name" value="THIOREDOXIN_2"/>
    <property type="match status" value="1"/>
</dbReference>
<evidence type="ECO:0000256" key="2">
    <source>
        <dbReference type="ARBA" id="ARBA00022729"/>
    </source>
</evidence>
<dbReference type="CDD" id="cd02961">
    <property type="entry name" value="PDI_a_family"/>
    <property type="match status" value="1"/>
</dbReference>
<organism evidence="6 7">
    <name type="scientific">Saccharomyces pastorianus</name>
    <name type="common">Lager yeast</name>
    <name type="synonym">Saccharomyces cerevisiae x Saccharomyces eubayanus</name>
    <dbReference type="NCBI Taxonomy" id="27292"/>
    <lineage>
        <taxon>Eukaryota</taxon>
        <taxon>Fungi</taxon>
        <taxon>Dikarya</taxon>
        <taxon>Ascomycota</taxon>
        <taxon>Saccharomycotina</taxon>
        <taxon>Saccharomycetes</taxon>
        <taxon>Saccharomycetales</taxon>
        <taxon>Saccharomycetaceae</taxon>
        <taxon>Saccharomyces</taxon>
    </lineage>
</organism>
<evidence type="ECO:0000313" key="7">
    <source>
        <dbReference type="Proteomes" id="UP000501346"/>
    </source>
</evidence>
<feature type="domain" description="Thioredoxin" evidence="5">
    <location>
        <begin position="13"/>
        <end position="156"/>
    </location>
</feature>
<proteinExistence type="inferred from homology"/>